<evidence type="ECO:0000256" key="6">
    <source>
        <dbReference type="ARBA" id="ARBA00022741"/>
    </source>
</evidence>
<evidence type="ECO:0000256" key="10">
    <source>
        <dbReference type="ARBA" id="ARBA00023180"/>
    </source>
</evidence>
<organism evidence="15 16">
    <name type="scientific">Calicophoron daubneyi</name>
    <name type="common">Rumen fluke</name>
    <name type="synonym">Paramphistomum daubneyi</name>
    <dbReference type="NCBI Taxonomy" id="300641"/>
    <lineage>
        <taxon>Eukaryota</taxon>
        <taxon>Metazoa</taxon>
        <taxon>Spiralia</taxon>
        <taxon>Lophotrochozoa</taxon>
        <taxon>Platyhelminthes</taxon>
        <taxon>Trematoda</taxon>
        <taxon>Digenea</taxon>
        <taxon>Plagiorchiida</taxon>
        <taxon>Pronocephalata</taxon>
        <taxon>Paramphistomoidea</taxon>
        <taxon>Paramphistomidae</taxon>
        <taxon>Calicophoron</taxon>
    </lineage>
</organism>
<feature type="domain" description="ABC transporter" evidence="13">
    <location>
        <begin position="473"/>
        <end position="715"/>
    </location>
</feature>
<dbReference type="FunFam" id="3.40.50.300:FF:002695">
    <property type="entry name" value="ABC multidrug transporter, putative"/>
    <property type="match status" value="1"/>
</dbReference>
<dbReference type="PANTHER" id="PTHR24221:SF503">
    <property type="entry name" value="MITOCHONDRIAL POTASSIUM CHANNEL ATP-BINDING SUBUNIT"/>
    <property type="match status" value="1"/>
</dbReference>
<evidence type="ECO:0000313" key="15">
    <source>
        <dbReference type="EMBL" id="CAL5138295.1"/>
    </source>
</evidence>
<dbReference type="SUPFAM" id="SSF90123">
    <property type="entry name" value="ABC transporter transmembrane region"/>
    <property type="match status" value="1"/>
</dbReference>
<dbReference type="GO" id="GO:0016887">
    <property type="term" value="F:ATP hydrolysis activity"/>
    <property type="evidence" value="ECO:0007669"/>
    <property type="project" value="InterPro"/>
</dbReference>
<dbReference type="CDD" id="cd18578">
    <property type="entry name" value="ABC_6TM_Pgp_ABCB1_D2_like"/>
    <property type="match status" value="1"/>
</dbReference>
<evidence type="ECO:0000256" key="11">
    <source>
        <dbReference type="SAM" id="MobiDB-lite"/>
    </source>
</evidence>
<evidence type="ECO:0000256" key="1">
    <source>
        <dbReference type="ARBA" id="ARBA00004651"/>
    </source>
</evidence>
<dbReference type="Gene3D" id="3.40.50.300">
    <property type="entry name" value="P-loop containing nucleotide triphosphate hydrolases"/>
    <property type="match status" value="2"/>
</dbReference>
<dbReference type="InterPro" id="IPR003593">
    <property type="entry name" value="AAA+_ATPase"/>
</dbReference>
<dbReference type="InterPro" id="IPR027417">
    <property type="entry name" value="P-loop_NTPase"/>
</dbReference>
<evidence type="ECO:0008006" key="17">
    <source>
        <dbReference type="Google" id="ProtNLM"/>
    </source>
</evidence>
<evidence type="ECO:0000256" key="9">
    <source>
        <dbReference type="ARBA" id="ARBA00023136"/>
    </source>
</evidence>
<evidence type="ECO:0000256" key="8">
    <source>
        <dbReference type="ARBA" id="ARBA00022989"/>
    </source>
</evidence>
<evidence type="ECO:0000256" key="5">
    <source>
        <dbReference type="ARBA" id="ARBA00022737"/>
    </source>
</evidence>
<comment type="caution">
    <text evidence="15">The sequence shown here is derived from an EMBL/GenBank/DDBJ whole genome shotgun (WGS) entry which is preliminary data.</text>
</comment>
<dbReference type="PROSITE" id="PS50929">
    <property type="entry name" value="ABC_TM1F"/>
    <property type="match status" value="1"/>
</dbReference>
<keyword evidence="3" id="KW-0813">Transport</keyword>
<feature type="compositionally biased region" description="Acidic residues" evidence="11">
    <location>
        <begin position="145"/>
        <end position="156"/>
    </location>
</feature>
<evidence type="ECO:0000256" key="2">
    <source>
        <dbReference type="ARBA" id="ARBA00007577"/>
    </source>
</evidence>
<dbReference type="SMART" id="SM00382">
    <property type="entry name" value="AAA"/>
    <property type="match status" value="2"/>
</dbReference>
<feature type="transmembrane region" description="Helical" evidence="12">
    <location>
        <begin position="300"/>
        <end position="317"/>
    </location>
</feature>
<dbReference type="GO" id="GO:0005886">
    <property type="term" value="C:plasma membrane"/>
    <property type="evidence" value="ECO:0007669"/>
    <property type="project" value="UniProtKB-SubCell"/>
</dbReference>
<dbReference type="GO" id="GO:0005524">
    <property type="term" value="F:ATP binding"/>
    <property type="evidence" value="ECO:0007669"/>
    <property type="project" value="UniProtKB-KW"/>
</dbReference>
<comment type="subcellular location">
    <subcellularLocation>
        <location evidence="1">Cell membrane</location>
        <topology evidence="1">Multi-pass membrane protein</topology>
    </subcellularLocation>
</comment>
<dbReference type="Pfam" id="PF00664">
    <property type="entry name" value="ABC_membrane"/>
    <property type="match status" value="1"/>
</dbReference>
<keyword evidence="6" id="KW-0547">Nucleotide-binding</keyword>
<feature type="transmembrane region" description="Helical" evidence="12">
    <location>
        <begin position="274"/>
        <end position="294"/>
    </location>
</feature>
<dbReference type="InterPro" id="IPR036640">
    <property type="entry name" value="ABC1_TM_sf"/>
</dbReference>
<evidence type="ECO:0000259" key="14">
    <source>
        <dbReference type="PROSITE" id="PS50929"/>
    </source>
</evidence>
<keyword evidence="4 12" id="KW-0812">Transmembrane</keyword>
<dbReference type="FunFam" id="3.40.50.300:FF:000066">
    <property type="entry name" value="ABC transporter B family member 1"/>
    <property type="match status" value="1"/>
</dbReference>
<dbReference type="EMBL" id="CAXLJL010000489">
    <property type="protein sequence ID" value="CAL5138295.1"/>
    <property type="molecule type" value="Genomic_DNA"/>
</dbReference>
<dbReference type="AlphaFoldDB" id="A0AAV2TNG0"/>
<dbReference type="Proteomes" id="UP001497525">
    <property type="component" value="Unassembled WGS sequence"/>
</dbReference>
<evidence type="ECO:0000256" key="12">
    <source>
        <dbReference type="SAM" id="Phobius"/>
    </source>
</evidence>
<evidence type="ECO:0000313" key="16">
    <source>
        <dbReference type="Proteomes" id="UP001497525"/>
    </source>
</evidence>
<dbReference type="PROSITE" id="PS50893">
    <property type="entry name" value="ABC_TRANSPORTER_2"/>
    <property type="match status" value="1"/>
</dbReference>
<dbReference type="SUPFAM" id="SSF52540">
    <property type="entry name" value="P-loop containing nucleoside triphosphate hydrolases"/>
    <property type="match status" value="2"/>
</dbReference>
<dbReference type="InterPro" id="IPR039421">
    <property type="entry name" value="Type_1_exporter"/>
</dbReference>
<evidence type="ECO:0000256" key="7">
    <source>
        <dbReference type="ARBA" id="ARBA00022840"/>
    </source>
</evidence>
<evidence type="ECO:0000256" key="4">
    <source>
        <dbReference type="ARBA" id="ARBA00022692"/>
    </source>
</evidence>
<sequence length="721" mass="79572">MGKPGATQDEIEEAAKLANAHDFIIQLPEAYDTRINERGGGMSGGQKQRIAIARALLRKPKLLLLDEATSALDTKSERIVQAALDKASSGRTVLMVAHRLSTVRDADLILVLDKGMIRESGTHEELIAADGLYASMLRSQKEEEKQEVEDAADPSDVDTGAKRQKKLDGVWRIEDEGDIFTMTSEPQYMTKRVSLVAGIMAAIGFARFFSTLGQNYFFGVSGERLTRRVRAALFGAMLEQEVGWFDEEANQPGALTAKLATEASKLKEISGSQLGFILEATVILVMSVVASFFYCWQMTLLMLVFFPVIILCGVVQAKKMRNSGDLSFDEKSMRIAEEAISTDRTVFTFTLENYFCDRFSKSLENSMKSSVKDVLTCAIVYALVSSISEFCFACSFALAAHLIGRRAIEITAVFKVFTVLNTGAQSLGRSTSFGPDTGRAKQAAVIVLKILDRIPSIRTNEGFVPQKAFEGNVEFKHVYFRFPNRKDVLVLKDFSYTVAARRTVALVGQSGCGKSTIIQLVQRFYDPSDRGLESGIYFDGMNLRNLSPAWIRRQIGIVSQEPNLFDLSIRENIAYGCNDRDVTMEEIVEAARMANIHSFISSLPKGYETMVGERGSQLSGGQKQRIAIARALIRKPSLLLLDEATSALDNESERVVQEALDVATGSRTSLVVAHRLSTVEKADVIVVLHDGRKIEVGTPKSLLEAKGAFYALHTTENAHRY</sequence>
<dbReference type="Gene3D" id="1.20.1560.10">
    <property type="entry name" value="ABC transporter type 1, transmembrane domain"/>
    <property type="match status" value="2"/>
</dbReference>
<feature type="transmembrane region" description="Helical" evidence="12">
    <location>
        <begin position="374"/>
        <end position="398"/>
    </location>
</feature>
<protein>
    <recommendedName>
        <fullName evidence="17">p-glycoprotein</fullName>
    </recommendedName>
</protein>
<keyword evidence="7" id="KW-0067">ATP-binding</keyword>
<dbReference type="Pfam" id="PF00005">
    <property type="entry name" value="ABC_tran"/>
    <property type="match status" value="2"/>
</dbReference>
<dbReference type="InterPro" id="IPR011527">
    <property type="entry name" value="ABC1_TM_dom"/>
</dbReference>
<dbReference type="PANTHER" id="PTHR24221">
    <property type="entry name" value="ATP-BINDING CASSETTE SUB-FAMILY B"/>
    <property type="match status" value="1"/>
</dbReference>
<keyword evidence="10" id="KW-0325">Glycoprotein</keyword>
<reference evidence="15" key="1">
    <citation type="submission" date="2024-06" db="EMBL/GenBank/DDBJ databases">
        <authorList>
            <person name="Liu X."/>
            <person name="Lenzi L."/>
            <person name="Haldenby T S."/>
            <person name="Uol C."/>
        </authorList>
    </citation>
    <scope>NUCLEOTIDE SEQUENCE</scope>
</reference>
<dbReference type="InterPro" id="IPR003439">
    <property type="entry name" value="ABC_transporter-like_ATP-bd"/>
</dbReference>
<keyword evidence="5" id="KW-0677">Repeat</keyword>
<name>A0AAV2TNG0_CALDB</name>
<accession>A0AAV2TNG0</accession>
<dbReference type="CDD" id="cd03249">
    <property type="entry name" value="ABC_MTABC3_MDL1_MDL2"/>
    <property type="match status" value="1"/>
</dbReference>
<evidence type="ECO:0000259" key="13">
    <source>
        <dbReference type="PROSITE" id="PS50893"/>
    </source>
</evidence>
<proteinExistence type="inferred from homology"/>
<dbReference type="GO" id="GO:0140359">
    <property type="term" value="F:ABC-type transporter activity"/>
    <property type="evidence" value="ECO:0007669"/>
    <property type="project" value="InterPro"/>
</dbReference>
<evidence type="ECO:0000256" key="3">
    <source>
        <dbReference type="ARBA" id="ARBA00022448"/>
    </source>
</evidence>
<dbReference type="PROSITE" id="PS00211">
    <property type="entry name" value="ABC_TRANSPORTER_1"/>
    <property type="match status" value="1"/>
</dbReference>
<feature type="domain" description="ABC transmembrane type-1" evidence="14">
    <location>
        <begin position="196"/>
        <end position="439"/>
    </location>
</feature>
<feature type="region of interest" description="Disordered" evidence="11">
    <location>
        <begin position="143"/>
        <end position="163"/>
    </location>
</feature>
<dbReference type="InterPro" id="IPR017871">
    <property type="entry name" value="ABC_transporter-like_CS"/>
</dbReference>
<keyword evidence="8 12" id="KW-1133">Transmembrane helix</keyword>
<feature type="transmembrane region" description="Helical" evidence="12">
    <location>
        <begin position="195"/>
        <end position="218"/>
    </location>
</feature>
<keyword evidence="9 12" id="KW-0472">Membrane</keyword>
<comment type="similarity">
    <text evidence="2">Belongs to the ABC transporter superfamily. ABCB family. Multidrug resistance exporter (TC 3.A.1.201) subfamily.</text>
</comment>
<gene>
    <name evidence="15" type="ORF">CDAUBV1_LOCUS12895</name>
</gene>